<feature type="non-terminal residue" evidence="1">
    <location>
        <position position="99"/>
    </location>
</feature>
<evidence type="ECO:0000313" key="1">
    <source>
        <dbReference type="EMBL" id="KAK3046486.1"/>
    </source>
</evidence>
<proteinExistence type="predicted"/>
<protein>
    <submittedName>
        <fullName evidence="1">Uncharacterized protein</fullName>
    </submittedName>
</protein>
<name>A0ACC3CW82_9PEZI</name>
<dbReference type="Proteomes" id="UP001186974">
    <property type="component" value="Unassembled WGS sequence"/>
</dbReference>
<organism evidence="1 2">
    <name type="scientific">Coniosporium uncinatum</name>
    <dbReference type="NCBI Taxonomy" id="93489"/>
    <lineage>
        <taxon>Eukaryota</taxon>
        <taxon>Fungi</taxon>
        <taxon>Dikarya</taxon>
        <taxon>Ascomycota</taxon>
        <taxon>Pezizomycotina</taxon>
        <taxon>Dothideomycetes</taxon>
        <taxon>Dothideomycetes incertae sedis</taxon>
        <taxon>Coniosporium</taxon>
    </lineage>
</organism>
<comment type="caution">
    <text evidence="1">The sequence shown here is derived from an EMBL/GenBank/DDBJ whole genome shotgun (WGS) entry which is preliminary data.</text>
</comment>
<accession>A0ACC3CW82</accession>
<dbReference type="EMBL" id="JAWDJW010010454">
    <property type="protein sequence ID" value="KAK3046486.1"/>
    <property type="molecule type" value="Genomic_DNA"/>
</dbReference>
<reference evidence="1" key="1">
    <citation type="submission" date="2024-09" db="EMBL/GenBank/DDBJ databases">
        <title>Black Yeasts Isolated from many extreme environments.</title>
        <authorList>
            <person name="Coleine C."/>
            <person name="Stajich J.E."/>
            <person name="Selbmann L."/>
        </authorList>
    </citation>
    <scope>NUCLEOTIDE SEQUENCE</scope>
    <source>
        <strain evidence="1">CCFEE 5737</strain>
    </source>
</reference>
<gene>
    <name evidence="1" type="ORF">LTS18_013356</name>
</gene>
<keyword evidence="2" id="KW-1185">Reference proteome</keyword>
<evidence type="ECO:0000313" key="2">
    <source>
        <dbReference type="Proteomes" id="UP001186974"/>
    </source>
</evidence>
<sequence length="99" mass="10419">MAPKSRRDLITSRRRREDEGEDEGSVIVDDSQSETSIPTDAEDGDADASDLSETDEPGSTVTRNSKAYAGNTKGGAKTGKKQHASTTTGQAGQTAEIAF</sequence>